<keyword evidence="2 7" id="KW-0813">Transport</keyword>
<dbReference type="Proteomes" id="UP000199701">
    <property type="component" value="Unassembled WGS sequence"/>
</dbReference>
<dbReference type="PROSITE" id="PS50928">
    <property type="entry name" value="ABC_TM1"/>
    <property type="match status" value="1"/>
</dbReference>
<feature type="domain" description="ABC transmembrane type-1" evidence="8">
    <location>
        <begin position="23"/>
        <end position="217"/>
    </location>
</feature>
<evidence type="ECO:0000256" key="1">
    <source>
        <dbReference type="ARBA" id="ARBA00004651"/>
    </source>
</evidence>
<dbReference type="EMBL" id="FOJI01000010">
    <property type="protein sequence ID" value="SEW32668.1"/>
    <property type="molecule type" value="Genomic_DNA"/>
</dbReference>
<dbReference type="InterPro" id="IPR000515">
    <property type="entry name" value="MetI-like"/>
</dbReference>
<evidence type="ECO:0000256" key="7">
    <source>
        <dbReference type="RuleBase" id="RU363032"/>
    </source>
</evidence>
<dbReference type="Gene3D" id="1.10.3720.10">
    <property type="entry name" value="MetI-like"/>
    <property type="match status" value="1"/>
</dbReference>
<evidence type="ECO:0000256" key="4">
    <source>
        <dbReference type="ARBA" id="ARBA00022692"/>
    </source>
</evidence>
<dbReference type="SUPFAM" id="SSF161098">
    <property type="entry name" value="MetI-like"/>
    <property type="match status" value="1"/>
</dbReference>
<evidence type="ECO:0000256" key="2">
    <source>
        <dbReference type="ARBA" id="ARBA00022448"/>
    </source>
</evidence>
<evidence type="ECO:0000256" key="6">
    <source>
        <dbReference type="ARBA" id="ARBA00023136"/>
    </source>
</evidence>
<dbReference type="AlphaFoldDB" id="A0A1I0QYF8"/>
<keyword evidence="3" id="KW-1003">Cell membrane</keyword>
<keyword evidence="6 7" id="KW-0472">Membrane</keyword>
<feature type="transmembrane region" description="Helical" evidence="7">
    <location>
        <begin position="71"/>
        <end position="89"/>
    </location>
</feature>
<feature type="transmembrane region" description="Helical" evidence="7">
    <location>
        <begin position="200"/>
        <end position="221"/>
    </location>
</feature>
<dbReference type="RefSeq" id="WP_092454669.1">
    <property type="nucleotide sequence ID" value="NZ_FOJI01000010.1"/>
</dbReference>
<keyword evidence="5 7" id="KW-1133">Transmembrane helix</keyword>
<keyword evidence="10" id="KW-1185">Reference proteome</keyword>
<evidence type="ECO:0000313" key="10">
    <source>
        <dbReference type="Proteomes" id="UP000199701"/>
    </source>
</evidence>
<dbReference type="GO" id="GO:0005886">
    <property type="term" value="C:plasma membrane"/>
    <property type="evidence" value="ECO:0007669"/>
    <property type="project" value="UniProtKB-SubCell"/>
</dbReference>
<dbReference type="InterPro" id="IPR051322">
    <property type="entry name" value="AA_ABC_Transporter_Permease"/>
</dbReference>
<dbReference type="InterPro" id="IPR035906">
    <property type="entry name" value="MetI-like_sf"/>
</dbReference>
<evidence type="ECO:0000256" key="5">
    <source>
        <dbReference type="ARBA" id="ARBA00022989"/>
    </source>
</evidence>
<sequence>MQEIFSKYFPNVIKKLPEFHESINQTLDMVIRSGLIAIIIGTFFGIILVVTKKNGVFDNIVIFQIVDKLVNLFRAIPFIILLTFVMPLSRSIMGTAIGVDGAIIPLIFGTVPFFSRQIESALAEISPGLIEVAESMGNTKIQIILNVYLRESIPQIARAISITLISLIGLTAMAGAVGAGGLGDFAIRYGHDRNQTDVTYATIIILVLMVSVIQIIGSFIAKKNTH</sequence>
<name>A0A1I0QYF8_9FIRM</name>
<accession>A0A1I0QYF8</accession>
<dbReference type="CDD" id="cd06261">
    <property type="entry name" value="TM_PBP2"/>
    <property type="match status" value="1"/>
</dbReference>
<reference evidence="9 10" key="1">
    <citation type="submission" date="2016-10" db="EMBL/GenBank/DDBJ databases">
        <authorList>
            <person name="de Groot N.N."/>
        </authorList>
    </citation>
    <scope>NUCLEOTIDE SEQUENCE [LARGE SCALE GENOMIC DNA]</scope>
    <source>
        <strain evidence="9 10">DSM 9179</strain>
    </source>
</reference>
<organism evidence="9 10">
    <name type="scientific">[Clostridium] fimetarium</name>
    <dbReference type="NCBI Taxonomy" id="99656"/>
    <lineage>
        <taxon>Bacteria</taxon>
        <taxon>Bacillati</taxon>
        <taxon>Bacillota</taxon>
        <taxon>Clostridia</taxon>
        <taxon>Lachnospirales</taxon>
        <taxon>Lachnospiraceae</taxon>
    </lineage>
</organism>
<evidence type="ECO:0000313" key="9">
    <source>
        <dbReference type="EMBL" id="SEW32668.1"/>
    </source>
</evidence>
<feature type="transmembrane region" description="Helical" evidence="7">
    <location>
        <begin position="159"/>
        <end position="180"/>
    </location>
</feature>
<dbReference type="Pfam" id="PF00528">
    <property type="entry name" value="BPD_transp_1"/>
    <property type="match status" value="1"/>
</dbReference>
<dbReference type="STRING" id="99656.SAMN05421659_1107"/>
<proteinExistence type="inferred from homology"/>
<feature type="transmembrane region" description="Helical" evidence="7">
    <location>
        <begin position="29"/>
        <end position="50"/>
    </location>
</feature>
<dbReference type="GO" id="GO:0048473">
    <property type="term" value="P:D-methionine transmembrane transport"/>
    <property type="evidence" value="ECO:0007669"/>
    <property type="project" value="TreeGrafter"/>
</dbReference>
<comment type="similarity">
    <text evidence="7">Belongs to the binding-protein-dependent transport system permease family.</text>
</comment>
<dbReference type="PANTHER" id="PTHR30450">
    <property type="entry name" value="ABC TRANSPORTER PERMEASE"/>
    <property type="match status" value="1"/>
</dbReference>
<keyword evidence="4 7" id="KW-0812">Transmembrane</keyword>
<evidence type="ECO:0000259" key="8">
    <source>
        <dbReference type="PROSITE" id="PS50928"/>
    </source>
</evidence>
<comment type="subcellular location">
    <subcellularLocation>
        <location evidence="1 7">Cell membrane</location>
        <topology evidence="1 7">Multi-pass membrane protein</topology>
    </subcellularLocation>
</comment>
<dbReference type="OrthoDB" id="9793490at2"/>
<gene>
    <name evidence="9" type="ORF">SAMN05421659_1107</name>
</gene>
<dbReference type="PANTHER" id="PTHR30450:SF1">
    <property type="entry name" value="D-METHIONINE TRANSPORT SYSTEM PERMEASE PROTEIN METI-RELATED"/>
    <property type="match status" value="1"/>
</dbReference>
<evidence type="ECO:0000256" key="3">
    <source>
        <dbReference type="ARBA" id="ARBA00022475"/>
    </source>
</evidence>
<protein>
    <submittedName>
        <fullName evidence="9">D-methionine transport system permease protein</fullName>
    </submittedName>
</protein>
<feature type="transmembrane region" description="Helical" evidence="7">
    <location>
        <begin position="95"/>
        <end position="114"/>
    </location>
</feature>